<dbReference type="AlphaFoldDB" id="A0A0E0KM93"/>
<dbReference type="EnsemblPlants" id="OPUNC04G00940.1">
    <property type="protein sequence ID" value="OPUNC04G00940.1"/>
    <property type="gene ID" value="OPUNC04G00940"/>
</dbReference>
<accession>A0A0E0KM93</accession>
<evidence type="ECO:0000313" key="2">
    <source>
        <dbReference type="Proteomes" id="UP000026962"/>
    </source>
</evidence>
<name>A0A0E0KM93_ORYPU</name>
<sequence length="120" mass="12553">MAFQGVTFVNLATFPTATLFSFGSFKFVANSSGQLEQVSPDVVGSVQMLRFAVGAEFRFGALDFTANKAGILQPTPPHASSPATVSPAPFGLSNFAAIAAKVVHLSNPSNHNKTSTLPPR</sequence>
<protein>
    <submittedName>
        <fullName evidence="1">Uncharacterized protein</fullName>
    </submittedName>
</protein>
<dbReference type="Proteomes" id="UP000026962">
    <property type="component" value="Chromosome 4"/>
</dbReference>
<organism evidence="1">
    <name type="scientific">Oryza punctata</name>
    <name type="common">Red rice</name>
    <dbReference type="NCBI Taxonomy" id="4537"/>
    <lineage>
        <taxon>Eukaryota</taxon>
        <taxon>Viridiplantae</taxon>
        <taxon>Streptophyta</taxon>
        <taxon>Embryophyta</taxon>
        <taxon>Tracheophyta</taxon>
        <taxon>Spermatophyta</taxon>
        <taxon>Magnoliopsida</taxon>
        <taxon>Liliopsida</taxon>
        <taxon>Poales</taxon>
        <taxon>Poaceae</taxon>
        <taxon>BOP clade</taxon>
        <taxon>Oryzoideae</taxon>
        <taxon>Oryzeae</taxon>
        <taxon>Oryzinae</taxon>
        <taxon>Oryza</taxon>
    </lineage>
</organism>
<dbReference type="HOGENOM" id="CLU_148286_0_0_1"/>
<keyword evidence="2" id="KW-1185">Reference proteome</keyword>
<proteinExistence type="predicted"/>
<reference evidence="1" key="1">
    <citation type="submission" date="2015-04" db="UniProtKB">
        <authorList>
            <consortium name="EnsemblPlants"/>
        </authorList>
    </citation>
    <scope>IDENTIFICATION</scope>
</reference>
<dbReference type="Gramene" id="OPUNC04G00940.1">
    <property type="protein sequence ID" value="OPUNC04G00940.1"/>
    <property type="gene ID" value="OPUNC04G00940"/>
</dbReference>
<dbReference type="OMA" id="GPVMACR"/>
<evidence type="ECO:0000313" key="1">
    <source>
        <dbReference type="EnsemblPlants" id="OPUNC04G00940.1"/>
    </source>
</evidence>
<reference evidence="1" key="2">
    <citation type="submission" date="2018-05" db="EMBL/GenBank/DDBJ databases">
        <title>OpunRS2 (Oryza punctata Reference Sequence Version 2).</title>
        <authorList>
            <person name="Zhang J."/>
            <person name="Kudrna D."/>
            <person name="Lee S."/>
            <person name="Talag J."/>
            <person name="Welchert J."/>
            <person name="Wing R.A."/>
        </authorList>
    </citation>
    <scope>NUCLEOTIDE SEQUENCE [LARGE SCALE GENOMIC DNA]</scope>
</reference>